<organism evidence="3 4">
    <name type="scientific">Fimbriiglobus ruber</name>
    <dbReference type="NCBI Taxonomy" id="1908690"/>
    <lineage>
        <taxon>Bacteria</taxon>
        <taxon>Pseudomonadati</taxon>
        <taxon>Planctomycetota</taxon>
        <taxon>Planctomycetia</taxon>
        <taxon>Gemmatales</taxon>
        <taxon>Gemmataceae</taxon>
        <taxon>Fimbriiglobus</taxon>
    </lineage>
</organism>
<accession>A0A225DT12</accession>
<keyword evidence="4" id="KW-1185">Reference proteome</keyword>
<dbReference type="EMBL" id="NIDE01000003">
    <property type="protein sequence ID" value="OWK44572.1"/>
    <property type="molecule type" value="Genomic_DNA"/>
</dbReference>
<dbReference type="Proteomes" id="UP000214646">
    <property type="component" value="Unassembled WGS sequence"/>
</dbReference>
<proteinExistence type="predicted"/>
<reference evidence="3" key="2">
    <citation type="journal article" date="2018" name="Appl. Environ. Microbiol.">
        <title>Genome Analysis of Fimbriiglobus ruber SP5(T), a Planctomycete with Confirmed Chitinolytic Capability.</title>
        <authorList>
            <person name="Ravin N.V."/>
            <person name="Rakitin A.L."/>
            <person name="Ivanova A.A."/>
            <person name="Beletsky A.V."/>
            <person name="Kulichevskaya I.S."/>
            <person name="Mardanov A.V."/>
            <person name="Dedysh S.N."/>
        </authorList>
    </citation>
    <scope>NUCLEOTIDE SEQUENCE</scope>
    <source>
        <strain evidence="3">SP5</strain>
    </source>
</reference>
<sequence length="109" mass="11954">MGELVLALPALGELAAYVHKTLCQQDSLDPDLTPLHRTTLARAGRPCGAVFHVEGPRMLRTSAVWAADDHRIIFYDSTGQRSRAIRLSESPDPADLAARKPDRRPARVA</sequence>
<feature type="compositionally biased region" description="Basic and acidic residues" evidence="1">
    <location>
        <begin position="97"/>
        <end position="109"/>
    </location>
</feature>
<comment type="caution">
    <text evidence="3">The sequence shown here is derived from an EMBL/GenBank/DDBJ whole genome shotgun (WGS) entry which is preliminary data.</text>
</comment>
<protein>
    <submittedName>
        <fullName evidence="3">Uncharacterized protein</fullName>
    </submittedName>
</protein>
<name>A0A225DT12_9BACT</name>
<evidence type="ECO:0000313" key="4">
    <source>
        <dbReference type="Proteomes" id="UP000214646"/>
    </source>
</evidence>
<evidence type="ECO:0000313" key="2">
    <source>
        <dbReference type="EMBL" id="OWK36315.1"/>
    </source>
</evidence>
<dbReference type="EMBL" id="NIDE01000017">
    <property type="protein sequence ID" value="OWK36315.1"/>
    <property type="molecule type" value="Genomic_DNA"/>
</dbReference>
<evidence type="ECO:0000256" key="1">
    <source>
        <dbReference type="SAM" id="MobiDB-lite"/>
    </source>
</evidence>
<reference evidence="4" key="1">
    <citation type="submission" date="2017-06" db="EMBL/GenBank/DDBJ databases">
        <title>Genome analysis of Fimbriiglobus ruber SP5, the first member of the order Planctomycetales with confirmed chitinolytic capability.</title>
        <authorList>
            <person name="Ravin N.V."/>
            <person name="Rakitin A.L."/>
            <person name="Ivanova A.A."/>
            <person name="Beletsky A.V."/>
            <person name="Kulichevskaya I.S."/>
            <person name="Mardanov A.V."/>
            <person name="Dedysh S.N."/>
        </authorList>
    </citation>
    <scope>NUCLEOTIDE SEQUENCE [LARGE SCALE GENOMIC DNA]</scope>
    <source>
        <strain evidence="4">SP5</strain>
    </source>
</reference>
<feature type="region of interest" description="Disordered" evidence="1">
    <location>
        <begin position="85"/>
        <end position="109"/>
    </location>
</feature>
<dbReference type="RefSeq" id="WP_088253822.1">
    <property type="nucleotide sequence ID" value="NZ_NIDE01000003.1"/>
</dbReference>
<evidence type="ECO:0000313" key="3">
    <source>
        <dbReference type="EMBL" id="OWK44572.1"/>
    </source>
</evidence>
<gene>
    <name evidence="3" type="ORF">FRUB_02504</name>
    <name evidence="2" type="ORF">FRUB_08878</name>
</gene>
<dbReference type="AlphaFoldDB" id="A0A225DT12"/>
<dbReference type="OrthoDB" id="277143at2"/>